<protein>
    <recommendedName>
        <fullName evidence="1">Tip attachment protein J HDII-ins2 domain-containing protein</fullName>
    </recommendedName>
</protein>
<reference evidence="2" key="1">
    <citation type="journal article" date="2015" name="Nature">
        <title>Complex archaea that bridge the gap between prokaryotes and eukaryotes.</title>
        <authorList>
            <person name="Spang A."/>
            <person name="Saw J.H."/>
            <person name="Jorgensen S.L."/>
            <person name="Zaremba-Niedzwiedzka K."/>
            <person name="Martijn J."/>
            <person name="Lind A.E."/>
            <person name="van Eijk R."/>
            <person name="Schleper C."/>
            <person name="Guy L."/>
            <person name="Ettema T.J."/>
        </authorList>
    </citation>
    <scope>NUCLEOTIDE SEQUENCE</scope>
</reference>
<name>A0A0F9NS60_9ZZZZ</name>
<gene>
    <name evidence="2" type="ORF">LCGC14_1302170</name>
</gene>
<dbReference type="EMBL" id="LAZR01007609">
    <property type="protein sequence ID" value="KKM84142.1"/>
    <property type="molecule type" value="Genomic_DNA"/>
</dbReference>
<feature type="non-terminal residue" evidence="2">
    <location>
        <position position="1"/>
    </location>
</feature>
<feature type="domain" description="Tip attachment protein J HDII-ins2" evidence="1">
    <location>
        <begin position="18"/>
        <end position="63"/>
    </location>
</feature>
<sequence>SGVINKLEIIYTDRRGIAIRKTVRFPLPEIGQYDVRIKRITADTDDIQIADDSYWTAIRSIQNAFPVEKRGVALTALVIKATDQLSGVVDTFTGLAQALILDYDNTLSPPAWIERITTNPASAYRRALQGIENPKPLSDSEIDLSSIEAWHVASQIAPYEFNMVRDFPSSVYELLRDIALSGRATPTIKDGKWSIVRDLEQTVPIQHFTPRNSFNFSGNKTFLDIPHGLRVRFPNNEKNYTQDELIVYDDGFDVENATLLESMELPGVTTPGIIWREGRYHISTLRLRPEKYTFETDIEYIVATRGDLIRLTHDVIAVGLAYGRVKEIANDGGSPPLATTVTVDEELLMDSGGSYGIRFRLSDGTSLVKNIDTVPGGGVTVLAFTTPFLLSEAPAVGDLYMFGVQDSESIEAVIQEVMPKDNLAASVTCVDAAPGVHRAGTIPQDFVPGDVNIGTDIITLLAHPFKDDDEVRFRSDTSPSALPNPLIETTGGSPDILQRYFVISATIDNLQVSLTKNGTAVNLTDVGVGVFTITRLVPTFVSNITGLPSVTSPVVRSVRSDETVLLRDADGSLLVRILIEIEKPSSFLTGIVGVQARYRVNDPDDEIFFWELTPVQEILQGYIEIIPVEELEIYDYQCRFVNNDNTKGPWSTIAQHTVIGKSNPPSNVVGFAAQQNGDVVTFQWNQVDDRDLQGYEIRFGLTGVAWDDGSVLTEVTRGTRITTASIPPGIWDCLIKAKDTSNNFSTLEARFNITVTSLEATLQVINEWPVWGGIRTNYIRNPWTGNLNPESQVGAGDSGVGFEVFDEYVHVPFTLSSYESLERDILFDDQVRVWIETITNTPISAKQTGLNLFDQELDYRLEVDSFDGYEIWTIGQVTARFFKFKLVVNTSENELRITKFQLSIDLLEHTETVDLTVPVGGLDIVFGKAYTKLPIQVTITNVVSGGSPATVVEAVFFGVELTGFKIWILTTAGVDVGGTATYTSRGE</sequence>
<dbReference type="Gene3D" id="2.60.40.10">
    <property type="entry name" value="Immunoglobulins"/>
    <property type="match status" value="1"/>
</dbReference>
<evidence type="ECO:0000313" key="2">
    <source>
        <dbReference type="EMBL" id="KKM84142.1"/>
    </source>
</evidence>
<organism evidence="2">
    <name type="scientific">marine sediment metagenome</name>
    <dbReference type="NCBI Taxonomy" id="412755"/>
    <lineage>
        <taxon>unclassified sequences</taxon>
        <taxon>metagenomes</taxon>
        <taxon>ecological metagenomes</taxon>
    </lineage>
</organism>
<comment type="caution">
    <text evidence="2">The sequence shown here is derived from an EMBL/GenBank/DDBJ whole genome shotgun (WGS) entry which is preliminary data.</text>
</comment>
<dbReference type="Pfam" id="PF24801">
    <property type="entry name" value="FNIII-A_GpJ"/>
    <property type="match status" value="1"/>
</dbReference>
<proteinExistence type="predicted"/>
<dbReference type="InterPro" id="IPR055385">
    <property type="entry name" value="GpJ_HDII-ins2"/>
</dbReference>
<dbReference type="AlphaFoldDB" id="A0A0F9NS60"/>
<dbReference type="InterPro" id="IPR013783">
    <property type="entry name" value="Ig-like_fold"/>
</dbReference>
<evidence type="ECO:0000259" key="1">
    <source>
        <dbReference type="Pfam" id="PF24801"/>
    </source>
</evidence>
<accession>A0A0F9NS60</accession>